<dbReference type="EMBL" id="BARS01012308">
    <property type="protein sequence ID" value="GAF98761.1"/>
    <property type="molecule type" value="Genomic_DNA"/>
</dbReference>
<comment type="caution">
    <text evidence="1">The sequence shown here is derived from an EMBL/GenBank/DDBJ whole genome shotgun (WGS) entry which is preliminary data.</text>
</comment>
<evidence type="ECO:0000313" key="1">
    <source>
        <dbReference type="EMBL" id="GAF98761.1"/>
    </source>
</evidence>
<dbReference type="AlphaFoldDB" id="X0UHH2"/>
<protein>
    <submittedName>
        <fullName evidence="1">Uncharacterized protein</fullName>
    </submittedName>
</protein>
<reference evidence="1" key="1">
    <citation type="journal article" date="2014" name="Front. Microbiol.">
        <title>High frequency of phylogenetically diverse reductive dehalogenase-homologous genes in deep subseafloor sedimentary metagenomes.</title>
        <authorList>
            <person name="Kawai M."/>
            <person name="Futagami T."/>
            <person name="Toyoda A."/>
            <person name="Takaki Y."/>
            <person name="Nishi S."/>
            <person name="Hori S."/>
            <person name="Arai W."/>
            <person name="Tsubouchi T."/>
            <person name="Morono Y."/>
            <person name="Uchiyama I."/>
            <person name="Ito T."/>
            <person name="Fujiyama A."/>
            <person name="Inagaki F."/>
            <person name="Takami H."/>
        </authorList>
    </citation>
    <scope>NUCLEOTIDE SEQUENCE</scope>
    <source>
        <strain evidence="1">Expedition CK06-06</strain>
    </source>
</reference>
<gene>
    <name evidence="1" type="ORF">S01H1_21988</name>
</gene>
<name>X0UHH2_9ZZZZ</name>
<accession>X0UHH2</accession>
<organism evidence="1">
    <name type="scientific">marine sediment metagenome</name>
    <dbReference type="NCBI Taxonomy" id="412755"/>
    <lineage>
        <taxon>unclassified sequences</taxon>
        <taxon>metagenomes</taxon>
        <taxon>ecological metagenomes</taxon>
    </lineage>
</organism>
<feature type="non-terminal residue" evidence="1">
    <location>
        <position position="31"/>
    </location>
</feature>
<proteinExistence type="predicted"/>
<sequence>MALLCPRTCKISDELFQNYEVIIDLINYNNV</sequence>